<dbReference type="Proteomes" id="UP000316196">
    <property type="component" value="Unassembled WGS sequence"/>
</dbReference>
<dbReference type="SMART" id="SM00116">
    <property type="entry name" value="CBS"/>
    <property type="match status" value="2"/>
</dbReference>
<name>A0A542ZQX9_9ACTN</name>
<dbReference type="AlphaFoldDB" id="A0A542ZQX9"/>
<dbReference type="RefSeq" id="WP_142092565.1">
    <property type="nucleotide sequence ID" value="NZ_BAAAMD010000001.1"/>
</dbReference>
<dbReference type="Pfam" id="PF01595">
    <property type="entry name" value="CNNM"/>
    <property type="match status" value="1"/>
</dbReference>
<evidence type="ECO:0000256" key="3">
    <source>
        <dbReference type="ARBA" id="ARBA00022475"/>
    </source>
</evidence>
<evidence type="ECO:0000259" key="12">
    <source>
        <dbReference type="PROSITE" id="PS51371"/>
    </source>
</evidence>
<feature type="transmembrane region" description="Helical" evidence="11">
    <location>
        <begin position="91"/>
        <end position="113"/>
    </location>
</feature>
<accession>A0A542ZQX9</accession>
<evidence type="ECO:0000256" key="10">
    <source>
        <dbReference type="PROSITE-ProRule" id="PRU01193"/>
    </source>
</evidence>
<keyword evidence="15" id="KW-1185">Reference proteome</keyword>
<dbReference type="PROSITE" id="PS51846">
    <property type="entry name" value="CNNM"/>
    <property type="match status" value="1"/>
</dbReference>
<dbReference type="FunFam" id="3.10.580.10:FF:000002">
    <property type="entry name" value="Magnesium/cobalt efflux protein CorC"/>
    <property type="match status" value="1"/>
</dbReference>
<protein>
    <submittedName>
        <fullName evidence="14">CBS domain containing-hemolysin-like protein</fullName>
    </submittedName>
</protein>
<dbReference type="InterPro" id="IPR016169">
    <property type="entry name" value="FAD-bd_PCMH_sub2"/>
</dbReference>
<evidence type="ECO:0000313" key="14">
    <source>
        <dbReference type="EMBL" id="TQL62763.1"/>
    </source>
</evidence>
<feature type="transmembrane region" description="Helical" evidence="11">
    <location>
        <begin position="125"/>
        <end position="148"/>
    </location>
</feature>
<keyword evidence="3" id="KW-1003">Cell membrane</keyword>
<dbReference type="Gene3D" id="3.10.580.10">
    <property type="entry name" value="CBS-domain"/>
    <property type="match status" value="1"/>
</dbReference>
<dbReference type="SUPFAM" id="SSF54631">
    <property type="entry name" value="CBS-domain pair"/>
    <property type="match status" value="1"/>
</dbReference>
<dbReference type="PANTHER" id="PTHR22777">
    <property type="entry name" value="HEMOLYSIN-RELATED"/>
    <property type="match status" value="1"/>
</dbReference>
<dbReference type="GO" id="GO:0050660">
    <property type="term" value="F:flavin adenine dinucleotide binding"/>
    <property type="evidence" value="ECO:0007669"/>
    <property type="project" value="InterPro"/>
</dbReference>
<evidence type="ECO:0000256" key="6">
    <source>
        <dbReference type="ARBA" id="ARBA00022989"/>
    </source>
</evidence>
<keyword evidence="7 9" id="KW-0129">CBS domain</keyword>
<dbReference type="Pfam" id="PF00571">
    <property type="entry name" value="CBS"/>
    <property type="match status" value="2"/>
</dbReference>
<dbReference type="PANTHER" id="PTHR22777:SF32">
    <property type="entry name" value="UPF0053 INNER MEMBRANE PROTEIN YFJD"/>
    <property type="match status" value="1"/>
</dbReference>
<keyword evidence="4 10" id="KW-0812">Transmembrane</keyword>
<feature type="transmembrane region" description="Helical" evidence="11">
    <location>
        <begin position="60"/>
        <end position="85"/>
    </location>
</feature>
<dbReference type="InterPro" id="IPR002550">
    <property type="entry name" value="CNNM"/>
</dbReference>
<dbReference type="PROSITE" id="PS51371">
    <property type="entry name" value="CBS"/>
    <property type="match status" value="2"/>
</dbReference>
<proteinExistence type="inferred from homology"/>
<dbReference type="InterPro" id="IPR005170">
    <property type="entry name" value="Transptr-assoc_dom"/>
</dbReference>
<feature type="domain" description="CNNM transmembrane" evidence="13">
    <location>
        <begin position="1"/>
        <end position="188"/>
    </location>
</feature>
<evidence type="ECO:0000256" key="11">
    <source>
        <dbReference type="SAM" id="Phobius"/>
    </source>
</evidence>
<evidence type="ECO:0000256" key="7">
    <source>
        <dbReference type="ARBA" id="ARBA00023122"/>
    </source>
</evidence>
<dbReference type="Gene3D" id="3.30.465.10">
    <property type="match status" value="1"/>
</dbReference>
<evidence type="ECO:0000256" key="1">
    <source>
        <dbReference type="ARBA" id="ARBA00004651"/>
    </source>
</evidence>
<dbReference type="InterPro" id="IPR044751">
    <property type="entry name" value="Ion_transp-like_CBS"/>
</dbReference>
<dbReference type="OrthoDB" id="110231at2"/>
<feature type="domain" description="CBS" evidence="12">
    <location>
        <begin position="276"/>
        <end position="333"/>
    </location>
</feature>
<dbReference type="SMART" id="SM01091">
    <property type="entry name" value="CorC_HlyC"/>
    <property type="match status" value="1"/>
</dbReference>
<dbReference type="InterPro" id="IPR046342">
    <property type="entry name" value="CBS_dom_sf"/>
</dbReference>
<feature type="domain" description="CBS" evidence="12">
    <location>
        <begin position="207"/>
        <end position="267"/>
    </location>
</feature>
<keyword evidence="8 10" id="KW-0472">Membrane</keyword>
<gene>
    <name evidence="14" type="ORF">FB460_0552</name>
</gene>
<evidence type="ECO:0000256" key="4">
    <source>
        <dbReference type="ARBA" id="ARBA00022692"/>
    </source>
</evidence>
<evidence type="ECO:0000259" key="13">
    <source>
        <dbReference type="PROSITE" id="PS51846"/>
    </source>
</evidence>
<dbReference type="InterPro" id="IPR036318">
    <property type="entry name" value="FAD-bd_PCMH-like_sf"/>
</dbReference>
<keyword evidence="6 10" id="KW-1133">Transmembrane helix</keyword>
<evidence type="ECO:0000256" key="5">
    <source>
        <dbReference type="ARBA" id="ARBA00022737"/>
    </source>
</evidence>
<dbReference type="GO" id="GO:0005886">
    <property type="term" value="C:plasma membrane"/>
    <property type="evidence" value="ECO:0007669"/>
    <property type="project" value="UniProtKB-SubCell"/>
</dbReference>
<evidence type="ECO:0000256" key="9">
    <source>
        <dbReference type="PROSITE-ProRule" id="PRU00703"/>
    </source>
</evidence>
<evidence type="ECO:0000256" key="8">
    <source>
        <dbReference type="ARBA" id="ARBA00023136"/>
    </source>
</evidence>
<comment type="similarity">
    <text evidence="2">Belongs to the UPF0053 family.</text>
</comment>
<sequence length="444" mass="47863">MTTVEWLQIGLAGVCAVIAACVAASEAALTSFSRARAQGLVDDGRQGSKRLLRVVEDLPSYLNAALFVRIGVELITVTLVAHVVFAHVAESWLPIVLLVAGMLLVSFLLWGVLPRTLGRQHADAVALAASWPLVIIGWVVGPLVRVLIMVGNTVTPGHGFAEGPFSSEAELREVFDEAAAADLLEAEDAKMIASVFGLGETVVRNVMVPRTDMVYIDSGRNLLEGMALSLRTGFSRIPVITENGLDDVVGILHVKDLMKHVHDHAGTQGKVRVDAIMREPMWTPESKPVDDLLREMQVQRKHMAIVVDEFDGTAGLVTIEDILEEIVGEIIDEYDTEAALALELASGRFRVSSRLPVNDLGELFGIELDDDDVETVGGLMAKRLGRMPVRGSSVEVEGIELTADRTAGPRQRVTTFFASRVDTDAGTEAAAKMLSDAADARATR</sequence>
<organism evidence="14 15">
    <name type="scientific">Propioniferax innocua</name>
    <dbReference type="NCBI Taxonomy" id="1753"/>
    <lineage>
        <taxon>Bacteria</taxon>
        <taxon>Bacillati</taxon>
        <taxon>Actinomycetota</taxon>
        <taxon>Actinomycetes</taxon>
        <taxon>Propionibacteriales</taxon>
        <taxon>Propionibacteriaceae</taxon>
        <taxon>Propioniferax</taxon>
    </lineage>
</organism>
<comment type="subcellular location">
    <subcellularLocation>
        <location evidence="1">Cell membrane</location>
        <topology evidence="1">Multi-pass membrane protein</topology>
    </subcellularLocation>
</comment>
<comment type="caution">
    <text evidence="14">The sequence shown here is derived from an EMBL/GenBank/DDBJ whole genome shotgun (WGS) entry which is preliminary data.</text>
</comment>
<dbReference type="EMBL" id="VFOR01000001">
    <property type="protein sequence ID" value="TQL62763.1"/>
    <property type="molecule type" value="Genomic_DNA"/>
</dbReference>
<evidence type="ECO:0000256" key="2">
    <source>
        <dbReference type="ARBA" id="ARBA00006337"/>
    </source>
</evidence>
<keyword evidence="5" id="KW-0677">Repeat</keyword>
<dbReference type="Pfam" id="PF03471">
    <property type="entry name" value="CorC_HlyC"/>
    <property type="match status" value="1"/>
</dbReference>
<reference evidence="14 15" key="1">
    <citation type="submission" date="2019-06" db="EMBL/GenBank/DDBJ databases">
        <title>Sequencing the genomes of 1000 actinobacteria strains.</title>
        <authorList>
            <person name="Klenk H.-P."/>
        </authorList>
    </citation>
    <scope>NUCLEOTIDE SEQUENCE [LARGE SCALE GENOMIC DNA]</scope>
    <source>
        <strain evidence="14 15">DSM 8251</strain>
    </source>
</reference>
<dbReference type="SUPFAM" id="SSF56176">
    <property type="entry name" value="FAD-binding/transporter-associated domain-like"/>
    <property type="match status" value="1"/>
</dbReference>
<feature type="transmembrane region" description="Helical" evidence="11">
    <location>
        <begin position="6"/>
        <end position="29"/>
    </location>
</feature>
<dbReference type="CDD" id="cd04590">
    <property type="entry name" value="CBS_pair_CorC_HlyC_assoc"/>
    <property type="match status" value="1"/>
</dbReference>
<evidence type="ECO:0000313" key="15">
    <source>
        <dbReference type="Proteomes" id="UP000316196"/>
    </source>
</evidence>
<dbReference type="InterPro" id="IPR000644">
    <property type="entry name" value="CBS_dom"/>
</dbReference>